<dbReference type="Gene3D" id="1.10.443.10">
    <property type="entry name" value="Intergrase catalytic core"/>
    <property type="match status" value="1"/>
</dbReference>
<dbReference type="PROSITE" id="PS51900">
    <property type="entry name" value="CB"/>
    <property type="match status" value="1"/>
</dbReference>
<feature type="region of interest" description="Disordered" evidence="6">
    <location>
        <begin position="69"/>
        <end position="88"/>
    </location>
</feature>
<dbReference type="SUPFAM" id="SSF56349">
    <property type="entry name" value="DNA breaking-rejoining enzymes"/>
    <property type="match status" value="1"/>
</dbReference>
<name>A0A7T2GIB0_9SPHN</name>
<organism evidence="9 10">
    <name type="scientific">Allosphingosinicella flava</name>
    <dbReference type="NCBI Taxonomy" id="2771430"/>
    <lineage>
        <taxon>Bacteria</taxon>
        <taxon>Pseudomonadati</taxon>
        <taxon>Pseudomonadota</taxon>
        <taxon>Alphaproteobacteria</taxon>
        <taxon>Sphingomonadales</taxon>
        <taxon>Sphingomonadaceae</taxon>
        <taxon>Allosphingosinicella</taxon>
    </lineage>
</organism>
<evidence type="ECO:0000256" key="5">
    <source>
        <dbReference type="PROSITE-ProRule" id="PRU01248"/>
    </source>
</evidence>
<dbReference type="InterPro" id="IPR050808">
    <property type="entry name" value="Phage_Integrase"/>
</dbReference>
<dbReference type="Gene3D" id="3.30.160.390">
    <property type="entry name" value="Integrase, DNA-binding domain"/>
    <property type="match status" value="1"/>
</dbReference>
<evidence type="ECO:0000259" key="8">
    <source>
        <dbReference type="PROSITE" id="PS51900"/>
    </source>
</evidence>
<gene>
    <name evidence="9" type="ORF">IC614_08480</name>
</gene>
<dbReference type="InterPro" id="IPR002104">
    <property type="entry name" value="Integrase_catalytic"/>
</dbReference>
<reference evidence="9 10" key="1">
    <citation type="submission" date="2020-11" db="EMBL/GenBank/DDBJ databases">
        <title>Genome seq and assembly of Sphingosinicella sp.</title>
        <authorList>
            <person name="Chhetri G."/>
        </authorList>
    </citation>
    <scope>NUCLEOTIDE SEQUENCE [LARGE SCALE GENOMIC DNA]</scope>
    <source>
        <strain evidence="9 10">UDD2</strain>
    </source>
</reference>
<dbReference type="GO" id="GO:0003677">
    <property type="term" value="F:DNA binding"/>
    <property type="evidence" value="ECO:0007669"/>
    <property type="project" value="UniProtKB-UniRule"/>
</dbReference>
<dbReference type="PANTHER" id="PTHR30629">
    <property type="entry name" value="PROPHAGE INTEGRASE"/>
    <property type="match status" value="1"/>
</dbReference>
<sequence>MGKLTALQVKNAKPGRHADGKGLYLLVKPSGAKSWVLRVQHGGRRRDFGLGSLDVVGLQEAREKALETRKQAKSGLDPSLERKKAQRSIPTFEEAAGKYHEAVKGSWRNEKHADQWLTTLETYAFPIIGNTRVDHIDAPTIQSVLLPIWLTLPETARRVRQRVGSVLDYAHGQGWRETETPRNAINTLMKRIKQPRRGPGFAAIPYADLPSLMKKLNEGQASVGRLALQFLILTAGRSGEVRGAKWEEIDFEKERWDISAERMKAGEAHSVPLPKKAVEILRRTKELTGAKKDQPIFPGLKGQPLSDATLAKVLRVAGGGDYTVHGMRSAFRDWVAEQTSFPGDWAEAALAHTLPNKVEAAYKRTKFLDQRRQMMTAWADYLHGASNVLKLVG</sequence>
<dbReference type="InterPro" id="IPR053876">
    <property type="entry name" value="Phage_int_M"/>
</dbReference>
<keyword evidence="2" id="KW-0229">DNA integration</keyword>
<comment type="similarity">
    <text evidence="1">Belongs to the 'phage' integrase family.</text>
</comment>
<dbReference type="CDD" id="cd00801">
    <property type="entry name" value="INT_P4_C"/>
    <property type="match status" value="1"/>
</dbReference>
<dbReference type="InterPro" id="IPR011010">
    <property type="entry name" value="DNA_brk_join_enz"/>
</dbReference>
<dbReference type="InterPro" id="IPR044068">
    <property type="entry name" value="CB"/>
</dbReference>
<dbReference type="GO" id="GO:0015074">
    <property type="term" value="P:DNA integration"/>
    <property type="evidence" value="ECO:0007669"/>
    <property type="project" value="UniProtKB-KW"/>
</dbReference>
<evidence type="ECO:0000256" key="6">
    <source>
        <dbReference type="SAM" id="MobiDB-lite"/>
    </source>
</evidence>
<dbReference type="InterPro" id="IPR010998">
    <property type="entry name" value="Integrase_recombinase_N"/>
</dbReference>
<dbReference type="Pfam" id="PF22022">
    <property type="entry name" value="Phage_int_M"/>
    <property type="match status" value="1"/>
</dbReference>
<dbReference type="InterPro" id="IPR025166">
    <property type="entry name" value="Integrase_DNA_bind_dom"/>
</dbReference>
<feature type="domain" description="Tyr recombinase" evidence="7">
    <location>
        <begin position="199"/>
        <end position="375"/>
    </location>
</feature>
<accession>A0A7T2GIB0</accession>
<proteinExistence type="inferred from homology"/>
<keyword evidence="10" id="KW-1185">Reference proteome</keyword>
<protein>
    <submittedName>
        <fullName evidence="9">Integrase arm-type DNA-binding domain-containing protein</fullName>
    </submittedName>
</protein>
<dbReference type="Gene3D" id="1.10.150.130">
    <property type="match status" value="1"/>
</dbReference>
<dbReference type="EMBL" id="CP065592">
    <property type="protein sequence ID" value="QPQ54387.1"/>
    <property type="molecule type" value="Genomic_DNA"/>
</dbReference>
<keyword evidence="3 5" id="KW-0238">DNA-binding</keyword>
<dbReference type="InterPro" id="IPR038488">
    <property type="entry name" value="Integrase_DNA-bd_sf"/>
</dbReference>
<dbReference type="Pfam" id="PF00589">
    <property type="entry name" value="Phage_integrase"/>
    <property type="match status" value="1"/>
</dbReference>
<dbReference type="Proteomes" id="UP000594873">
    <property type="component" value="Chromosome"/>
</dbReference>
<dbReference type="KEGG" id="sflv:IC614_08480"/>
<dbReference type="InterPro" id="IPR013762">
    <property type="entry name" value="Integrase-like_cat_sf"/>
</dbReference>
<dbReference type="AlphaFoldDB" id="A0A7T2GIB0"/>
<keyword evidence="4" id="KW-0233">DNA recombination</keyword>
<evidence type="ECO:0000256" key="3">
    <source>
        <dbReference type="ARBA" id="ARBA00023125"/>
    </source>
</evidence>
<evidence type="ECO:0000259" key="7">
    <source>
        <dbReference type="PROSITE" id="PS51898"/>
    </source>
</evidence>
<evidence type="ECO:0000256" key="1">
    <source>
        <dbReference type="ARBA" id="ARBA00008857"/>
    </source>
</evidence>
<evidence type="ECO:0000313" key="10">
    <source>
        <dbReference type="Proteomes" id="UP000594873"/>
    </source>
</evidence>
<dbReference type="PANTHER" id="PTHR30629:SF2">
    <property type="entry name" value="PROPHAGE INTEGRASE INTS-RELATED"/>
    <property type="match status" value="1"/>
</dbReference>
<dbReference type="Pfam" id="PF13356">
    <property type="entry name" value="Arm-DNA-bind_3"/>
    <property type="match status" value="1"/>
</dbReference>
<dbReference type="GO" id="GO:0006310">
    <property type="term" value="P:DNA recombination"/>
    <property type="evidence" value="ECO:0007669"/>
    <property type="project" value="UniProtKB-KW"/>
</dbReference>
<evidence type="ECO:0000256" key="2">
    <source>
        <dbReference type="ARBA" id="ARBA00022908"/>
    </source>
</evidence>
<evidence type="ECO:0000313" key="9">
    <source>
        <dbReference type="EMBL" id="QPQ54387.1"/>
    </source>
</evidence>
<dbReference type="RefSeq" id="WP_200970915.1">
    <property type="nucleotide sequence ID" value="NZ_CP065592.1"/>
</dbReference>
<evidence type="ECO:0000256" key="4">
    <source>
        <dbReference type="ARBA" id="ARBA00023172"/>
    </source>
</evidence>
<dbReference type="PROSITE" id="PS51898">
    <property type="entry name" value="TYR_RECOMBINASE"/>
    <property type="match status" value="1"/>
</dbReference>
<feature type="domain" description="Core-binding (CB)" evidence="8">
    <location>
        <begin position="90"/>
        <end position="171"/>
    </location>
</feature>